<protein>
    <submittedName>
        <fullName evidence="3">Uncharacterized protein</fullName>
    </submittedName>
</protein>
<feature type="compositionally biased region" description="Pro residues" evidence="1">
    <location>
        <begin position="69"/>
        <end position="90"/>
    </location>
</feature>
<keyword evidence="2" id="KW-0812">Transmembrane</keyword>
<feature type="region of interest" description="Disordered" evidence="1">
    <location>
        <begin position="1"/>
        <end position="30"/>
    </location>
</feature>
<evidence type="ECO:0000256" key="2">
    <source>
        <dbReference type="SAM" id="Phobius"/>
    </source>
</evidence>
<accession>A0A6U6NZE7</accession>
<evidence type="ECO:0000256" key="1">
    <source>
        <dbReference type="SAM" id="MobiDB-lite"/>
    </source>
</evidence>
<sequence>MHRELAGPRQSFEFGEASPGGRAATASPGCPAWCPTGRRRLAAAGVAAVAAVIVVVVIIAACKGGGKTAPPPSPDRKPAPPPPPSPPSPEDPFRIGDRVTVMTKDDASKEERANGTIAQTVPALMVAIDGKDIIKQYTDVQHLEEKGFEVGNRVRVTGSRGKDWATGTVTQAVPLYVAADTDDEPGGRLYKHVEHIADEGFKVGDRVRVKHHKNDKFRHGTVTHAVPLFVAADGLGDTGVFYPIVERLNEDPFEVGDKVEVVVKAGGGKKTGRVTKAVPLYVAVDDERNSGGRLYQDVTHDERGPRGFKVGDKVKVKNKDMKDWANGIVAEAWPLYVVTDNDPYDNSRGSLYDEVEHLEERGFAVGDRVRIKDQHTEANGTVTQAVPLHVIQDGQVNAKDNVLQIEHIEEEGFEPGERVRVKAKETDPWAGGTVKQAVPLYVAKDGQSDPWGLYAHVVHADEARIEVDDRVEVKVKEADKWAAGTVVQAVPLYVAVDGHSTQWGLYPHVRRTAKKSPATLV</sequence>
<evidence type="ECO:0000313" key="3">
    <source>
        <dbReference type="EMBL" id="CAD9590516.1"/>
    </source>
</evidence>
<feature type="transmembrane region" description="Helical" evidence="2">
    <location>
        <begin position="41"/>
        <end position="61"/>
    </location>
</feature>
<keyword evidence="2" id="KW-1133">Transmembrane helix</keyword>
<gene>
    <name evidence="3" type="ORF">BRAN1462_LOCUS34393</name>
</gene>
<reference evidence="3" key="1">
    <citation type="submission" date="2021-01" db="EMBL/GenBank/DDBJ databases">
        <authorList>
            <person name="Corre E."/>
            <person name="Pelletier E."/>
            <person name="Niang G."/>
            <person name="Scheremetjew M."/>
            <person name="Finn R."/>
            <person name="Kale V."/>
            <person name="Holt S."/>
            <person name="Cochrane G."/>
            <person name="Meng A."/>
            <person name="Brown T."/>
            <person name="Cohen L."/>
        </authorList>
    </citation>
    <scope>NUCLEOTIDE SEQUENCE</scope>
    <source>
        <strain evidence="3">RCC3387</strain>
    </source>
</reference>
<name>A0A6U6NZE7_9DINO</name>
<dbReference type="AlphaFoldDB" id="A0A6U6NZE7"/>
<proteinExistence type="predicted"/>
<keyword evidence="2" id="KW-0472">Membrane</keyword>
<organism evidence="3">
    <name type="scientific">Zooxanthella nutricula</name>
    <dbReference type="NCBI Taxonomy" id="1333877"/>
    <lineage>
        <taxon>Eukaryota</taxon>
        <taxon>Sar</taxon>
        <taxon>Alveolata</taxon>
        <taxon>Dinophyceae</taxon>
        <taxon>Peridiniales</taxon>
        <taxon>Peridiniales incertae sedis</taxon>
        <taxon>Zooxanthella</taxon>
    </lineage>
</organism>
<feature type="region of interest" description="Disordered" evidence="1">
    <location>
        <begin position="65"/>
        <end position="95"/>
    </location>
</feature>
<dbReference type="EMBL" id="HBGW01054200">
    <property type="protein sequence ID" value="CAD9590516.1"/>
    <property type="molecule type" value="Transcribed_RNA"/>
</dbReference>